<feature type="compositionally biased region" description="Low complexity" evidence="1">
    <location>
        <begin position="545"/>
        <end position="563"/>
    </location>
</feature>
<feature type="compositionally biased region" description="Pro residues" evidence="1">
    <location>
        <begin position="326"/>
        <end position="338"/>
    </location>
</feature>
<feature type="transmembrane region" description="Helical" evidence="2">
    <location>
        <begin position="88"/>
        <end position="109"/>
    </location>
</feature>
<sequence length="887" mass="97414">MGSLCLSSAPILRCESFTRIENIVLIIPTGLEIIFSTSLIFTNWGTGWKHLLLTAEGWTYLALALLDLLTHIVPAVRDDLSLFKTLDIVLASLSFAPIFFYTLFLLLLMRGELVDILPQRYRNVAIIMLLIFIPIIVALEEVSSFVGITHRIARQNDGLSFLAIGFSKNGDRTLWTFFTSLTLALLTAYQAVNFSFAFFRVGKAFIDQRSIEASSSDEAHLFMGIGWIAGGYKLGAIETVIGFAQNGGFGVALTRRILRFLSRAFLAIGIAKGVDMIVDFREIKDELTANKRNRFSRRISRRIISNPRHSTFRQLSPTAEEFHAAPAPPQLPGAPPSLQPRQPRQPGGLLGMSEFAQVKNDAIFRRGERVAVEFDATSGRPPTLHMRFSVLSIPDAAIAAEFAHLKSEIKSAPNDVPRPSSFYANSTMTRLTEEPSSVVGTVGYSSNRNGNGNKDVVAEPEPARIHNAFATMPVSQHGHTRHASQMSGYADSVNSLTHSVVNRLAAQFPGLPPRVTNMTQYRQTLYEQELERVREKEEEEEAELARNSSGKSRKSGTSGLSTSNSFKRKPAPRASAYLDDLAMVSGGVNAANPTAAAPSTVNPIPIDPFDDTEDLPLSFPTPGLLANPDNAKSPHRRTLTGDSHSTTPFSSAAGTDYNFARPTTPGSYAQSSSFTTPNSENPFKYDELQQVQDNSRRTPFLRRQTNRHSRLGSKNLSVGQSELTAVREDQDYVPGDDIESQRNSAYHSRGKSMETIDISWLRRPDQEDASPGSSAYEEAIFQQAVRGKISTPSSVKTPSSLIASRSTPELSRIKSVGNAPRRYTPAPIRTNYTRGSIYIEPIVIPPRGEAFAEVELLQGSAISSMRGGPLRDSDVLGPDDRAYIQAL</sequence>
<feature type="transmembrane region" description="Helical" evidence="2">
    <location>
        <begin position="174"/>
        <end position="199"/>
    </location>
</feature>
<feature type="compositionally biased region" description="Polar residues" evidence="1">
    <location>
        <begin position="664"/>
        <end position="681"/>
    </location>
</feature>
<keyword evidence="2" id="KW-0472">Membrane</keyword>
<dbReference type="OrthoDB" id="3219582at2759"/>
<keyword evidence="2" id="KW-0812">Transmembrane</keyword>
<evidence type="ECO:0000256" key="1">
    <source>
        <dbReference type="SAM" id="MobiDB-lite"/>
    </source>
</evidence>
<keyword evidence="2" id="KW-1133">Transmembrane helix</keyword>
<feature type="transmembrane region" description="Helical" evidence="2">
    <location>
        <begin position="24"/>
        <end position="45"/>
    </location>
</feature>
<accession>A0A8H5FTN6</accession>
<feature type="region of interest" description="Disordered" evidence="1">
    <location>
        <begin position="593"/>
        <end position="683"/>
    </location>
</feature>
<evidence type="ECO:0000313" key="3">
    <source>
        <dbReference type="EMBL" id="KAF5348372.1"/>
    </source>
</evidence>
<gene>
    <name evidence="3" type="ORF">D9758_010924</name>
</gene>
<reference evidence="3 4" key="1">
    <citation type="journal article" date="2020" name="ISME J.">
        <title>Uncovering the hidden diversity of litter-decomposition mechanisms in mushroom-forming fungi.</title>
        <authorList>
            <person name="Floudas D."/>
            <person name="Bentzer J."/>
            <person name="Ahren D."/>
            <person name="Johansson T."/>
            <person name="Persson P."/>
            <person name="Tunlid A."/>
        </authorList>
    </citation>
    <scope>NUCLEOTIDE SEQUENCE [LARGE SCALE GENOMIC DNA]</scope>
    <source>
        <strain evidence="3 4">CBS 291.85</strain>
    </source>
</reference>
<feature type="transmembrane region" description="Helical" evidence="2">
    <location>
        <begin position="57"/>
        <end position="76"/>
    </location>
</feature>
<feature type="transmembrane region" description="Helical" evidence="2">
    <location>
        <begin position="121"/>
        <end position="139"/>
    </location>
</feature>
<dbReference type="EMBL" id="JAACJM010000086">
    <property type="protein sequence ID" value="KAF5348372.1"/>
    <property type="molecule type" value="Genomic_DNA"/>
</dbReference>
<name>A0A8H5FTN6_9AGAR</name>
<feature type="compositionally biased region" description="Low complexity" evidence="1">
    <location>
        <begin position="593"/>
        <end position="603"/>
    </location>
</feature>
<comment type="caution">
    <text evidence="3">The sequence shown here is derived from an EMBL/GenBank/DDBJ whole genome shotgun (WGS) entry which is preliminary data.</text>
</comment>
<protein>
    <submittedName>
        <fullName evidence="3">Uncharacterized protein</fullName>
    </submittedName>
</protein>
<organism evidence="3 4">
    <name type="scientific">Tetrapyrgos nigripes</name>
    <dbReference type="NCBI Taxonomy" id="182062"/>
    <lineage>
        <taxon>Eukaryota</taxon>
        <taxon>Fungi</taxon>
        <taxon>Dikarya</taxon>
        <taxon>Basidiomycota</taxon>
        <taxon>Agaricomycotina</taxon>
        <taxon>Agaricomycetes</taxon>
        <taxon>Agaricomycetidae</taxon>
        <taxon>Agaricales</taxon>
        <taxon>Marasmiineae</taxon>
        <taxon>Marasmiaceae</taxon>
        <taxon>Tetrapyrgos</taxon>
    </lineage>
</organism>
<keyword evidence="4" id="KW-1185">Reference proteome</keyword>
<feature type="region of interest" description="Disordered" evidence="1">
    <location>
        <begin position="532"/>
        <end position="570"/>
    </location>
</feature>
<feature type="region of interest" description="Disordered" evidence="1">
    <location>
        <begin position="319"/>
        <end position="347"/>
    </location>
</feature>
<evidence type="ECO:0000313" key="4">
    <source>
        <dbReference type="Proteomes" id="UP000559256"/>
    </source>
</evidence>
<feature type="compositionally biased region" description="Polar residues" evidence="1">
    <location>
        <begin position="640"/>
        <end position="653"/>
    </location>
</feature>
<proteinExistence type="predicted"/>
<dbReference type="Proteomes" id="UP000559256">
    <property type="component" value="Unassembled WGS sequence"/>
</dbReference>
<dbReference type="AlphaFoldDB" id="A0A8H5FTN6"/>
<evidence type="ECO:0000256" key="2">
    <source>
        <dbReference type="SAM" id="Phobius"/>
    </source>
</evidence>